<comment type="caution">
    <text evidence="5">The sequence shown here is derived from an EMBL/GenBank/DDBJ whole genome shotgun (WGS) entry which is preliminary data.</text>
</comment>
<dbReference type="PROSITE" id="PS50024">
    <property type="entry name" value="SEA"/>
    <property type="match status" value="1"/>
</dbReference>
<evidence type="ECO:0008006" key="7">
    <source>
        <dbReference type="Google" id="ProtNLM"/>
    </source>
</evidence>
<evidence type="ECO:0000256" key="1">
    <source>
        <dbReference type="SAM" id="MobiDB-lite"/>
    </source>
</evidence>
<evidence type="ECO:0000313" key="5">
    <source>
        <dbReference type="EMBL" id="KAK7443285.1"/>
    </source>
</evidence>
<feature type="region of interest" description="Disordered" evidence="1">
    <location>
        <begin position="525"/>
        <end position="544"/>
    </location>
</feature>
<feature type="domain" description="SEA" evidence="3">
    <location>
        <begin position="287"/>
        <end position="402"/>
    </location>
</feature>
<dbReference type="InterPro" id="IPR000082">
    <property type="entry name" value="SEA_dom"/>
</dbReference>
<reference evidence="5 6" key="1">
    <citation type="journal article" date="2023" name="Sci. Data">
        <title>Genome assembly of the Korean intertidal mud-creeper Batillaria attramentaria.</title>
        <authorList>
            <person name="Patra A.K."/>
            <person name="Ho P.T."/>
            <person name="Jun S."/>
            <person name="Lee S.J."/>
            <person name="Kim Y."/>
            <person name="Won Y.J."/>
        </authorList>
    </citation>
    <scope>NUCLEOTIDE SEQUENCE [LARGE SCALE GENOMIC DNA]</scope>
    <source>
        <strain evidence="5">Wonlab-2016</strain>
    </source>
</reference>
<dbReference type="InterPro" id="IPR002557">
    <property type="entry name" value="Chitin-bd_dom"/>
</dbReference>
<feature type="region of interest" description="Disordered" evidence="1">
    <location>
        <begin position="1"/>
        <end position="44"/>
    </location>
</feature>
<feature type="compositionally biased region" description="Polar residues" evidence="1">
    <location>
        <begin position="88"/>
        <end position="99"/>
    </location>
</feature>
<evidence type="ECO:0000256" key="2">
    <source>
        <dbReference type="SAM" id="Phobius"/>
    </source>
</evidence>
<feature type="compositionally biased region" description="Low complexity" evidence="1">
    <location>
        <begin position="490"/>
        <end position="517"/>
    </location>
</feature>
<keyword evidence="2" id="KW-0472">Membrane</keyword>
<feature type="compositionally biased region" description="Basic and acidic residues" evidence="1">
    <location>
        <begin position="17"/>
        <end position="29"/>
    </location>
</feature>
<feature type="transmembrane region" description="Helical" evidence="2">
    <location>
        <begin position="256"/>
        <end position="279"/>
    </location>
</feature>
<dbReference type="SUPFAM" id="SSF57625">
    <property type="entry name" value="Invertebrate chitin-binding proteins"/>
    <property type="match status" value="1"/>
</dbReference>
<evidence type="ECO:0000259" key="3">
    <source>
        <dbReference type="PROSITE" id="PS50024"/>
    </source>
</evidence>
<feature type="non-terminal residue" evidence="5">
    <location>
        <position position="544"/>
    </location>
</feature>
<feature type="domain" description="Chitin-binding type-2" evidence="4">
    <location>
        <begin position="419"/>
        <end position="484"/>
    </location>
</feature>
<evidence type="ECO:0000313" key="6">
    <source>
        <dbReference type="Proteomes" id="UP001519460"/>
    </source>
</evidence>
<organism evidence="5 6">
    <name type="scientific">Batillaria attramentaria</name>
    <dbReference type="NCBI Taxonomy" id="370345"/>
    <lineage>
        <taxon>Eukaryota</taxon>
        <taxon>Metazoa</taxon>
        <taxon>Spiralia</taxon>
        <taxon>Lophotrochozoa</taxon>
        <taxon>Mollusca</taxon>
        <taxon>Gastropoda</taxon>
        <taxon>Caenogastropoda</taxon>
        <taxon>Sorbeoconcha</taxon>
        <taxon>Cerithioidea</taxon>
        <taxon>Batillariidae</taxon>
        <taxon>Batillaria</taxon>
    </lineage>
</organism>
<dbReference type="Proteomes" id="UP001519460">
    <property type="component" value="Unassembled WGS sequence"/>
</dbReference>
<dbReference type="PROSITE" id="PS50940">
    <property type="entry name" value="CHIT_BIND_II"/>
    <property type="match status" value="1"/>
</dbReference>
<protein>
    <recommendedName>
        <fullName evidence="7">Chitin-binding type-2 domain-containing protein</fullName>
    </recommendedName>
</protein>
<evidence type="ECO:0000259" key="4">
    <source>
        <dbReference type="PROSITE" id="PS50940"/>
    </source>
</evidence>
<feature type="region of interest" description="Disordered" evidence="1">
    <location>
        <begin position="478"/>
        <end position="517"/>
    </location>
</feature>
<dbReference type="Pfam" id="PF01390">
    <property type="entry name" value="SEA"/>
    <property type="match status" value="1"/>
</dbReference>
<keyword evidence="2" id="KW-1133">Transmembrane helix</keyword>
<feature type="compositionally biased region" description="Basic and acidic residues" evidence="1">
    <location>
        <begin position="162"/>
        <end position="178"/>
    </location>
</feature>
<feature type="region of interest" description="Disordered" evidence="1">
    <location>
        <begin position="57"/>
        <end position="208"/>
    </location>
</feature>
<proteinExistence type="predicted"/>
<dbReference type="AlphaFoldDB" id="A0ABD0J007"/>
<feature type="compositionally biased region" description="Basic and acidic residues" evidence="1">
    <location>
        <begin position="130"/>
        <end position="152"/>
    </location>
</feature>
<feature type="compositionally biased region" description="Basic and acidic residues" evidence="1">
    <location>
        <begin position="57"/>
        <end position="84"/>
    </location>
</feature>
<feature type="non-terminal residue" evidence="5">
    <location>
        <position position="1"/>
    </location>
</feature>
<sequence length="544" mass="61140">ELDATRPDLSVDSPSPGKDHVQQETKHYESNGGIQSNKFSSVPDELRIGLAVGTLAEMKEKHPQPTADYHVRPRQPEPCRESHADQYLSVSNPSTSSGDTQHDNHRASNDYQQDSSETRTEQPSHPVNPEIREREDRILNKQDRRRDPRNVDHCQTPALSAGRDRSVTTPRPRGENNKRNSMPTGVDKGLEERGDNLGFSHQDDLTGQPPQEQLYHWQAPNGLPTRYHPQGPYFISSIEEPLAKEVKLWRCRHRKCCSVCVLVFLFFVIALGIAIYELLKHAGNSSIQFKYSADGRVRLDETYQPSMSDNSSDEFQHFQNKFCYNVEESVKQRIDVLNCTISSMSQGSVIVHFILQFVSSTNMTAEEMRGLLTANKTKGGDRSQLGLLILYPDYTQVYITAEETLDEAIEEEPQSRPSTFDCTKTDKLYLPLPYTSQGFCGEYQRCHNGKSELFSCADGQEFAYTSVGDRTVCAPPSNTTYCGRQREETPTTATSTTEPTDLNTTSSDTTTRLLTTEPTTQNLFSSTESNATEYPCSDLTSVDS</sequence>
<gene>
    <name evidence="5" type="ORF">BaRGS_00040465</name>
</gene>
<dbReference type="InterPro" id="IPR036508">
    <property type="entry name" value="Chitin-bd_dom_sf"/>
</dbReference>
<name>A0ABD0J007_9CAEN</name>
<keyword evidence="2" id="KW-0812">Transmembrane</keyword>
<keyword evidence="6" id="KW-1185">Reference proteome</keyword>
<accession>A0ABD0J007</accession>
<dbReference type="EMBL" id="JACVVK020000819">
    <property type="protein sequence ID" value="KAK7443285.1"/>
    <property type="molecule type" value="Genomic_DNA"/>
</dbReference>